<dbReference type="InterPro" id="IPR015109">
    <property type="entry name" value="Restrct_endonuc_II_EcoRII_C"/>
</dbReference>
<dbReference type="SUPFAM" id="SSF52980">
    <property type="entry name" value="Restriction endonuclease-like"/>
    <property type="match status" value="1"/>
</dbReference>
<dbReference type="EMBL" id="JBHLTG010000004">
    <property type="protein sequence ID" value="MFC0679808.1"/>
    <property type="molecule type" value="Genomic_DNA"/>
</dbReference>
<name>A0ABV6RV54_9GAMM</name>
<feature type="domain" description="Restriction endonuclease type II EcoRII C-terminal" evidence="1">
    <location>
        <begin position="293"/>
        <end position="425"/>
    </location>
</feature>
<gene>
    <name evidence="2" type="ORF">ACFFGH_18365</name>
</gene>
<sequence length="441" mass="49232">MGFHPEWNEISAWISRSRRLFIKKLARNDAAWADSASNGHQNGFFIPRPIAESDFFPQLKNSNPDKPHIFDVEYPTFWPASGEVRNSTIKYFSLRNPGKANAKPRYEWQHTGIPKEQFKALSPASLLLVGKLEEDVSGAGYWFVVVDSVSQEAEIVETAFQLDADFHYGLFDPALPAAQTSVTDQLIGDLVQAIKDGTLERFIKTQAMPPPATLASQAQAKWLSENGGRDMNPFSIRNPGDAVMRISRDIEYAIYKQAELRFRAAQVARILVSSGGDPIVNLVRGFAELDAIFLSAAQTRKSRAGLSFEHHVERLFRDGRVHHEAQAVFGGRRPDFVLPDVSELNANGDAVIVSLKTTLRERWKQLALEKPFGAIFLATVDDRISSEAIDEMGRNAISLVVPESLKKANESAYDGNSNVITFTEFFEIEVRSKRPSLILPL</sequence>
<comment type="caution">
    <text evidence="2">The sequence shown here is derived from an EMBL/GenBank/DDBJ whole genome shotgun (WGS) entry which is preliminary data.</text>
</comment>
<keyword evidence="3" id="KW-1185">Reference proteome</keyword>
<dbReference type="Proteomes" id="UP001589896">
    <property type="component" value="Unassembled WGS sequence"/>
</dbReference>
<dbReference type="InterPro" id="IPR038365">
    <property type="entry name" value="EcoRII_C_sf"/>
</dbReference>
<dbReference type="Pfam" id="PF09019">
    <property type="entry name" value="EcoRII-C"/>
    <property type="match status" value="1"/>
</dbReference>
<evidence type="ECO:0000313" key="2">
    <source>
        <dbReference type="EMBL" id="MFC0679808.1"/>
    </source>
</evidence>
<keyword evidence="2" id="KW-0255">Endonuclease</keyword>
<accession>A0ABV6RV54</accession>
<dbReference type="GO" id="GO:0004519">
    <property type="term" value="F:endonuclease activity"/>
    <property type="evidence" value="ECO:0007669"/>
    <property type="project" value="UniProtKB-KW"/>
</dbReference>
<dbReference type="Gene3D" id="2.40.330.10">
    <property type="entry name" value="DNA-binding pseudobarrel domain"/>
    <property type="match status" value="1"/>
</dbReference>
<dbReference type="SUPFAM" id="SSF101936">
    <property type="entry name" value="DNA-binding pseudobarrel domain"/>
    <property type="match status" value="1"/>
</dbReference>
<keyword evidence="2" id="KW-0540">Nuclease</keyword>
<dbReference type="InterPro" id="IPR015300">
    <property type="entry name" value="DNA-bd_pseudobarrel_sf"/>
</dbReference>
<organism evidence="2 3">
    <name type="scientific">Lysobacter korlensis</name>
    <dbReference type="NCBI Taxonomy" id="553636"/>
    <lineage>
        <taxon>Bacteria</taxon>
        <taxon>Pseudomonadati</taxon>
        <taxon>Pseudomonadota</taxon>
        <taxon>Gammaproteobacteria</taxon>
        <taxon>Lysobacterales</taxon>
        <taxon>Lysobacteraceae</taxon>
        <taxon>Lysobacter</taxon>
    </lineage>
</organism>
<evidence type="ECO:0000313" key="3">
    <source>
        <dbReference type="Proteomes" id="UP001589896"/>
    </source>
</evidence>
<proteinExistence type="predicted"/>
<dbReference type="Gene3D" id="3.40.91.80">
    <property type="match status" value="1"/>
</dbReference>
<dbReference type="InterPro" id="IPR011335">
    <property type="entry name" value="Restrct_endonuc-II-like"/>
</dbReference>
<keyword evidence="2" id="KW-0378">Hydrolase</keyword>
<protein>
    <submittedName>
        <fullName evidence="2">Type II restriction endonuclease</fullName>
    </submittedName>
</protein>
<evidence type="ECO:0000259" key="1">
    <source>
        <dbReference type="Pfam" id="PF09019"/>
    </source>
</evidence>
<dbReference type="RefSeq" id="WP_386670909.1">
    <property type="nucleotide sequence ID" value="NZ_JBHLTG010000004.1"/>
</dbReference>
<reference evidence="2 3" key="1">
    <citation type="submission" date="2024-09" db="EMBL/GenBank/DDBJ databases">
        <authorList>
            <person name="Sun Q."/>
            <person name="Mori K."/>
        </authorList>
    </citation>
    <scope>NUCLEOTIDE SEQUENCE [LARGE SCALE GENOMIC DNA]</scope>
    <source>
        <strain evidence="2 3">KCTC 23076</strain>
    </source>
</reference>